<dbReference type="PANTHER" id="PTHR32089:SF114">
    <property type="entry name" value="METHYL-ACCEPTING CHEMOTAXIS PROTEIN MCPB"/>
    <property type="match status" value="1"/>
</dbReference>
<dbReference type="InterPro" id="IPR003018">
    <property type="entry name" value="GAF"/>
</dbReference>
<feature type="coiled-coil region" evidence="4">
    <location>
        <begin position="575"/>
        <end position="609"/>
    </location>
</feature>
<gene>
    <name evidence="10" type="ORF">C7B65_04955</name>
</gene>
<dbReference type="Pfam" id="PF01590">
    <property type="entry name" value="GAF"/>
    <property type="match status" value="1"/>
</dbReference>
<dbReference type="InterPro" id="IPR004089">
    <property type="entry name" value="MCPsignal_dom"/>
</dbReference>
<dbReference type="AlphaFoldDB" id="A0A2T1DLF6"/>
<dbReference type="PROSITE" id="PS50046">
    <property type="entry name" value="PHYTOCHROME_2"/>
    <property type="match status" value="1"/>
</dbReference>
<feature type="domain" description="HAMP" evidence="9">
    <location>
        <begin position="356"/>
        <end position="408"/>
    </location>
</feature>
<evidence type="ECO:0000256" key="1">
    <source>
        <dbReference type="ARBA" id="ARBA00023224"/>
    </source>
</evidence>
<dbReference type="GO" id="GO:0016020">
    <property type="term" value="C:membrane"/>
    <property type="evidence" value="ECO:0007669"/>
    <property type="project" value="InterPro"/>
</dbReference>
<evidence type="ECO:0000259" key="9">
    <source>
        <dbReference type="PROSITE" id="PS50885"/>
    </source>
</evidence>
<reference evidence="10 11" key="1">
    <citation type="submission" date="2018-02" db="EMBL/GenBank/DDBJ databases">
        <authorList>
            <person name="Cohen D.B."/>
            <person name="Kent A.D."/>
        </authorList>
    </citation>
    <scope>NUCLEOTIDE SEQUENCE [LARGE SCALE GENOMIC DNA]</scope>
    <source>
        <strain evidence="10 11">ULC007</strain>
    </source>
</reference>
<feature type="domain" description="Phytochrome chromophore attachment site" evidence="7">
    <location>
        <begin position="432"/>
        <end position="568"/>
    </location>
</feature>
<dbReference type="InterPro" id="IPR029016">
    <property type="entry name" value="GAF-like_dom_sf"/>
</dbReference>
<dbReference type="SMART" id="SM00304">
    <property type="entry name" value="HAMP"/>
    <property type="match status" value="2"/>
</dbReference>
<dbReference type="Gene3D" id="6.10.340.10">
    <property type="match status" value="1"/>
</dbReference>
<evidence type="ECO:0000256" key="4">
    <source>
        <dbReference type="SAM" id="Coils"/>
    </source>
</evidence>
<sequence>MVDQINTAKNSAPVSSSSQLPSIDLASPIADSANRAPKPNRVSGFRRTSLRTKATAIALAIGTLPVLGIGAISYYFADKAVKEQIVTMQQSSAVGLSDKLNRFMLDRYGDVQVLARLPVLNNAKLKEVISVEEKQAVLTQVVDTYNIYESVAVMDLDGNPILQSKGEKLPNQRDKAYFQAVFRGDSPYIERNVASSLEKDAAVYIAAPVRDSVTGKTIAIVRTVIPLQRLEDVIQDFQTYGRDYDVADSTGKLFLATNKKHLGEEGRSRFPGLDRLQSNRAIDSFVTVDPTSNAEALVSYAPPMNLEGLPSLDWEVMLASDTATAFAPQRGLAVTLAVGTWLTTLLVGAIAAAIARRATRPVLEATEAVEKLGQGALTTRIKVVGDDELASLGFNINQMAEQLQNLLQRQSDHAMRTQLLSNIIVNVRKSLNFDDILQTSVSEVREFLKVDRVVIYRFHDDWLSGTITAESVVPGWVKALGKIVDDPLALGDVDRYRTGQVWAVEDVQNADLTLCHCEILERLEVKANIVAPILRNQELIGLICAHQCANTRKWTPEEIDFFTQLATQIGFALDQASLLEQANESRQQAEDLSEERRQQKEDLQFQLLNLLGEVEGAVHGDLTVRADVTAGEIGTVADFFNSIVESLRQIVTQVKQAATQVNDALGSDEQSVRTLSEQATQQAEETTRTLNSVEAMVRSIQAVSDSALQAADVARTASETAAEGGMAMDLTVHNILSLRETIGETAKKVKRLGESSQQISRVVSLINQIALQTNLLAINAGIEAARAGEESQGFAVVAEEVGELAARSAAATREIEQIVATIQRETSEVVDAMEAGTTQVVEGTRLVGNAKQSLEQILAVSLQIDDLVRSISDATVSQVETSQAVTSLMQDVVEVAGRTSNSSLQVSRSLRQTVEVARELQFSVETFKVN</sequence>
<evidence type="ECO:0000256" key="3">
    <source>
        <dbReference type="PROSITE-ProRule" id="PRU00284"/>
    </source>
</evidence>
<dbReference type="OrthoDB" id="419276at2"/>
<dbReference type="Gene3D" id="3.30.450.20">
    <property type="entry name" value="PAS domain"/>
    <property type="match status" value="1"/>
</dbReference>
<dbReference type="STRING" id="1920490.GCA_001895925_02296"/>
<dbReference type="SMART" id="SM00283">
    <property type="entry name" value="MA"/>
    <property type="match status" value="1"/>
</dbReference>
<dbReference type="EMBL" id="PVWG01000003">
    <property type="protein sequence ID" value="PSB21281.1"/>
    <property type="molecule type" value="Genomic_DNA"/>
</dbReference>
<keyword evidence="6" id="KW-0812">Transmembrane</keyword>
<feature type="domain" description="Methyl-accepting transducer" evidence="8">
    <location>
        <begin position="657"/>
        <end position="893"/>
    </location>
</feature>
<dbReference type="Proteomes" id="UP000238634">
    <property type="component" value="Unassembled WGS sequence"/>
</dbReference>
<dbReference type="Gene3D" id="1.10.287.950">
    <property type="entry name" value="Methyl-accepting chemotaxis protein"/>
    <property type="match status" value="1"/>
</dbReference>
<evidence type="ECO:0000313" key="11">
    <source>
        <dbReference type="Proteomes" id="UP000238634"/>
    </source>
</evidence>
<dbReference type="SUPFAM" id="SSF55781">
    <property type="entry name" value="GAF domain-like"/>
    <property type="match status" value="1"/>
</dbReference>
<dbReference type="PROSITE" id="PS50885">
    <property type="entry name" value="HAMP"/>
    <property type="match status" value="2"/>
</dbReference>
<dbReference type="SUPFAM" id="SSF58104">
    <property type="entry name" value="Methyl-accepting chemotaxis protein (MCP) signaling domain"/>
    <property type="match status" value="1"/>
</dbReference>
<dbReference type="CDD" id="cd11386">
    <property type="entry name" value="MCP_signal"/>
    <property type="match status" value="1"/>
</dbReference>
<evidence type="ECO:0000256" key="6">
    <source>
        <dbReference type="SAM" id="Phobius"/>
    </source>
</evidence>
<evidence type="ECO:0000259" key="7">
    <source>
        <dbReference type="PROSITE" id="PS50046"/>
    </source>
</evidence>
<evidence type="ECO:0000256" key="5">
    <source>
        <dbReference type="SAM" id="MobiDB-lite"/>
    </source>
</evidence>
<reference evidence="10 11" key="2">
    <citation type="submission" date="2018-03" db="EMBL/GenBank/DDBJ databases">
        <title>The ancient ancestry and fast evolution of plastids.</title>
        <authorList>
            <person name="Moore K.R."/>
            <person name="Magnabosco C."/>
            <person name="Momper L."/>
            <person name="Gold D.A."/>
            <person name="Bosak T."/>
            <person name="Fournier G.P."/>
        </authorList>
    </citation>
    <scope>NUCLEOTIDE SEQUENCE [LARGE SCALE GENOMIC DNA]</scope>
    <source>
        <strain evidence="10 11">ULC007</strain>
    </source>
</reference>
<dbReference type="PANTHER" id="PTHR32089">
    <property type="entry name" value="METHYL-ACCEPTING CHEMOTAXIS PROTEIN MCPB"/>
    <property type="match status" value="1"/>
</dbReference>
<dbReference type="Pfam" id="PF00672">
    <property type="entry name" value="HAMP"/>
    <property type="match status" value="1"/>
</dbReference>
<evidence type="ECO:0000313" key="10">
    <source>
        <dbReference type="EMBL" id="PSB21281.1"/>
    </source>
</evidence>
<keyword evidence="4" id="KW-0175">Coiled coil</keyword>
<accession>A0A2T1DLF6</accession>
<keyword evidence="1 3" id="KW-0807">Transducer</keyword>
<dbReference type="Gene3D" id="3.30.450.40">
    <property type="match status" value="1"/>
</dbReference>
<dbReference type="CDD" id="cd06225">
    <property type="entry name" value="HAMP"/>
    <property type="match status" value="1"/>
</dbReference>
<dbReference type="InterPro" id="IPR003660">
    <property type="entry name" value="HAMP_dom"/>
</dbReference>
<keyword evidence="11" id="KW-1185">Reference proteome</keyword>
<feature type="transmembrane region" description="Helical" evidence="6">
    <location>
        <begin position="56"/>
        <end position="77"/>
    </location>
</feature>
<dbReference type="SMART" id="SM00065">
    <property type="entry name" value="GAF"/>
    <property type="match status" value="1"/>
</dbReference>
<feature type="compositionally biased region" description="Polar residues" evidence="5">
    <location>
        <begin position="1"/>
        <end position="10"/>
    </location>
</feature>
<organism evidence="10 11">
    <name type="scientific">Phormidesmis priestleyi ULC007</name>
    <dbReference type="NCBI Taxonomy" id="1920490"/>
    <lineage>
        <taxon>Bacteria</taxon>
        <taxon>Bacillati</taxon>
        <taxon>Cyanobacteriota</taxon>
        <taxon>Cyanophyceae</taxon>
        <taxon>Leptolyngbyales</taxon>
        <taxon>Leptolyngbyaceae</taxon>
        <taxon>Phormidesmis</taxon>
    </lineage>
</organism>
<comment type="similarity">
    <text evidence="2">Belongs to the methyl-accepting chemotaxis (MCP) protein family.</text>
</comment>
<dbReference type="SUPFAM" id="SSF158472">
    <property type="entry name" value="HAMP domain-like"/>
    <property type="match status" value="1"/>
</dbReference>
<feature type="domain" description="HAMP" evidence="9">
    <location>
        <begin position="619"/>
        <end position="652"/>
    </location>
</feature>
<dbReference type="PROSITE" id="PS50111">
    <property type="entry name" value="CHEMOTAXIS_TRANSDUC_2"/>
    <property type="match status" value="1"/>
</dbReference>
<dbReference type="Pfam" id="PF00015">
    <property type="entry name" value="MCPsignal"/>
    <property type="match status" value="1"/>
</dbReference>
<comment type="caution">
    <text evidence="10">The sequence shown here is derived from an EMBL/GenBank/DDBJ whole genome shotgun (WGS) entry which is preliminary data.</text>
</comment>
<dbReference type="GO" id="GO:0007165">
    <property type="term" value="P:signal transduction"/>
    <property type="evidence" value="ECO:0007669"/>
    <property type="project" value="UniProtKB-KW"/>
</dbReference>
<keyword evidence="6" id="KW-0472">Membrane</keyword>
<protein>
    <submittedName>
        <fullName evidence="10">HAMP domain-containing protein</fullName>
    </submittedName>
</protein>
<proteinExistence type="inferred from homology"/>
<name>A0A2T1DLF6_9CYAN</name>
<dbReference type="InterPro" id="IPR016132">
    <property type="entry name" value="Phyto_chromo_attachment"/>
</dbReference>
<evidence type="ECO:0000259" key="8">
    <source>
        <dbReference type="PROSITE" id="PS50111"/>
    </source>
</evidence>
<evidence type="ECO:0000256" key="2">
    <source>
        <dbReference type="ARBA" id="ARBA00029447"/>
    </source>
</evidence>
<keyword evidence="6" id="KW-1133">Transmembrane helix</keyword>
<dbReference type="RefSeq" id="WP_073069931.1">
    <property type="nucleotide sequence ID" value="NZ_MPPI01000004.1"/>
</dbReference>
<feature type="compositionally biased region" description="Low complexity" evidence="5">
    <location>
        <begin position="11"/>
        <end position="20"/>
    </location>
</feature>
<feature type="region of interest" description="Disordered" evidence="5">
    <location>
        <begin position="1"/>
        <end position="20"/>
    </location>
</feature>